<proteinExistence type="predicted"/>
<comment type="caution">
    <text evidence="1">The sequence shown here is derived from an EMBL/GenBank/DDBJ whole genome shotgun (WGS) entry which is preliminary data.</text>
</comment>
<dbReference type="AlphaFoldDB" id="A0A1F5TB09"/>
<dbReference type="EMBL" id="MFGM01000046">
    <property type="protein sequence ID" value="OGF35641.1"/>
    <property type="molecule type" value="Genomic_DNA"/>
</dbReference>
<organism evidence="1 2">
    <name type="scientific">Candidatus Falkowbacteria bacterium RIFOXYC2_FULL_48_21</name>
    <dbReference type="NCBI Taxonomy" id="1798005"/>
    <lineage>
        <taxon>Bacteria</taxon>
        <taxon>Candidatus Falkowiibacteriota</taxon>
    </lineage>
</organism>
<gene>
    <name evidence="1" type="ORF">A2482_00035</name>
</gene>
<evidence type="ECO:0000313" key="1">
    <source>
        <dbReference type="EMBL" id="OGF35641.1"/>
    </source>
</evidence>
<dbReference type="Proteomes" id="UP000178656">
    <property type="component" value="Unassembled WGS sequence"/>
</dbReference>
<evidence type="ECO:0008006" key="3">
    <source>
        <dbReference type="Google" id="ProtNLM"/>
    </source>
</evidence>
<sequence>MSKDKNKKEIADYFRLNIFEAFSAYNTWKMLHCSISRGIVSKEMADRYLETLNYHNDFFQTVKKNSLISFVMLSLHAFDKRDDSFSLYEIDQFELEKFISNNKEVLEKLKMLRHKLFAHRDNEAGSRGCKIVCVKV</sequence>
<name>A0A1F5TB09_9BACT</name>
<protein>
    <recommendedName>
        <fullName evidence="3">HEPN AbiU2-like domain-containing protein</fullName>
    </recommendedName>
</protein>
<reference evidence="1 2" key="1">
    <citation type="journal article" date="2016" name="Nat. Commun.">
        <title>Thousands of microbial genomes shed light on interconnected biogeochemical processes in an aquifer system.</title>
        <authorList>
            <person name="Anantharaman K."/>
            <person name="Brown C.T."/>
            <person name="Hug L.A."/>
            <person name="Sharon I."/>
            <person name="Castelle C.J."/>
            <person name="Probst A.J."/>
            <person name="Thomas B.C."/>
            <person name="Singh A."/>
            <person name="Wilkins M.J."/>
            <person name="Karaoz U."/>
            <person name="Brodie E.L."/>
            <person name="Williams K.H."/>
            <person name="Hubbard S.S."/>
            <person name="Banfield J.F."/>
        </authorList>
    </citation>
    <scope>NUCLEOTIDE SEQUENCE [LARGE SCALE GENOMIC DNA]</scope>
</reference>
<accession>A0A1F5TB09</accession>
<evidence type="ECO:0000313" key="2">
    <source>
        <dbReference type="Proteomes" id="UP000178656"/>
    </source>
</evidence>